<dbReference type="InterPro" id="IPR018097">
    <property type="entry name" value="EGF_Ca-bd_CS"/>
</dbReference>
<name>A0A9D4KWN9_DREPO</name>
<dbReference type="GO" id="GO:0005509">
    <property type="term" value="F:calcium ion binding"/>
    <property type="evidence" value="ECO:0007669"/>
    <property type="project" value="InterPro"/>
</dbReference>
<evidence type="ECO:0000259" key="7">
    <source>
        <dbReference type="PROSITE" id="PS50026"/>
    </source>
</evidence>
<dbReference type="Pfam" id="PF00094">
    <property type="entry name" value="VWD"/>
    <property type="match status" value="1"/>
</dbReference>
<dbReference type="CDD" id="cd00054">
    <property type="entry name" value="EGF_CA"/>
    <property type="match status" value="1"/>
</dbReference>
<dbReference type="AlphaFoldDB" id="A0A9D4KWN9"/>
<dbReference type="Proteomes" id="UP000828390">
    <property type="component" value="Unassembled WGS sequence"/>
</dbReference>
<dbReference type="SUPFAM" id="SSF57196">
    <property type="entry name" value="EGF/Laminin"/>
    <property type="match status" value="2"/>
</dbReference>
<dbReference type="PANTHER" id="PTHR24050">
    <property type="entry name" value="PA14 DOMAIN-CONTAINING PROTEIN"/>
    <property type="match status" value="1"/>
</dbReference>
<accession>A0A9D4KWN9</accession>
<dbReference type="PROSITE" id="PS01186">
    <property type="entry name" value="EGF_2"/>
    <property type="match status" value="2"/>
</dbReference>
<comment type="caution">
    <text evidence="9">The sequence shown here is derived from an EMBL/GenBank/DDBJ whole genome shotgun (WGS) entry which is preliminary data.</text>
</comment>
<feature type="domain" description="VWFD" evidence="8">
    <location>
        <begin position="1"/>
        <end position="187"/>
    </location>
</feature>
<dbReference type="Pfam" id="PF07645">
    <property type="entry name" value="EGF_CA"/>
    <property type="match status" value="4"/>
</dbReference>
<keyword evidence="4" id="KW-1015">Disulfide bond</keyword>
<keyword evidence="10" id="KW-1185">Reference proteome</keyword>
<dbReference type="SMART" id="SM00179">
    <property type="entry name" value="EGF_CA"/>
    <property type="match status" value="4"/>
</dbReference>
<sequence>MNYTFNGLGEYVLLSIQTSNATFSLQARTERAKKADGNISDATIFTAFAARDHTNSSLHIELNTAKDDLILYGNELDLTKTLKDFGNDRFAFNSPTMSIYGVDGVLRVSFLETGITLEIGKEARMLSLDTIVPKTFNNVTKGLLGNFDGDPFNDFVYPNGSLLHFNASDLEIFRFGQTWSVNDSSSVFIYEDGKSHSDYHNASYVPRFLDTFDKETIIKAEKICGSVNVECVFDYVFTLNSTIAKTTSNISETIDINAKEIAKVVPTINNTFNADGKQSQQHTVAVQLCTGCHGNGHCSTTVRQDPRENAYFKYSSCVCNAGYTGADCDKTLDWCAGSPCTLGRNCTNVPPNNTYSCYPCPAGYASVPNTNDCIDNDECSSRPCDQLCINTEGSYSCGCKEGYRVDPSNEHTCIDINECNEATHNCTQICDNTIGGFLCKCQPGFTFNVSNFTCSRDDSDPCAASTLDCSSSSGCTLDVGNNTTCFCDAGLRLNETSLRCQDVDECSQHICAQDCMNTIGSFQCSCIAGYQLVDKVWCKPCEVPNWGTNCGQTCACTGRGAERCDHVRGCMCSRGWTGSSCDDDVDECKENPRVCGDTRKSCSNNMGSYSCDCLQGYQEDASGFCRVHSDVFERRRKLHVWM</sequence>
<dbReference type="PROSITE" id="PS00022">
    <property type="entry name" value="EGF_1"/>
    <property type="match status" value="1"/>
</dbReference>
<dbReference type="InterPro" id="IPR000152">
    <property type="entry name" value="EGF-type_Asp/Asn_hydroxyl_site"/>
</dbReference>
<dbReference type="PROSITE" id="PS00010">
    <property type="entry name" value="ASX_HYDROXYL"/>
    <property type="match status" value="4"/>
</dbReference>
<dbReference type="InterPro" id="IPR049883">
    <property type="entry name" value="NOTCH1_EGF-like"/>
</dbReference>
<evidence type="ECO:0000256" key="2">
    <source>
        <dbReference type="ARBA" id="ARBA00022729"/>
    </source>
</evidence>
<evidence type="ECO:0000256" key="4">
    <source>
        <dbReference type="ARBA" id="ARBA00023157"/>
    </source>
</evidence>
<proteinExistence type="predicted"/>
<dbReference type="SMART" id="SM00181">
    <property type="entry name" value="EGF"/>
    <property type="match status" value="8"/>
</dbReference>
<dbReference type="EMBL" id="JAIWYP010000003">
    <property type="protein sequence ID" value="KAH3847266.1"/>
    <property type="molecule type" value="Genomic_DNA"/>
</dbReference>
<dbReference type="SUPFAM" id="SSF57184">
    <property type="entry name" value="Growth factor receptor domain"/>
    <property type="match status" value="1"/>
</dbReference>
<dbReference type="InterPro" id="IPR001846">
    <property type="entry name" value="VWF_type-D"/>
</dbReference>
<dbReference type="PROSITE" id="PS51233">
    <property type="entry name" value="VWFD"/>
    <property type="match status" value="1"/>
</dbReference>
<evidence type="ECO:0000313" key="10">
    <source>
        <dbReference type="Proteomes" id="UP000828390"/>
    </source>
</evidence>
<evidence type="ECO:0000259" key="8">
    <source>
        <dbReference type="PROSITE" id="PS51233"/>
    </source>
</evidence>
<dbReference type="InterPro" id="IPR009030">
    <property type="entry name" value="Growth_fac_rcpt_cys_sf"/>
</dbReference>
<dbReference type="InterPro" id="IPR001881">
    <property type="entry name" value="EGF-like_Ca-bd_dom"/>
</dbReference>
<comment type="caution">
    <text evidence="6">Lacks conserved residue(s) required for the propagation of feature annotation.</text>
</comment>
<evidence type="ECO:0000256" key="3">
    <source>
        <dbReference type="ARBA" id="ARBA00022737"/>
    </source>
</evidence>
<gene>
    <name evidence="9" type="ORF">DPMN_089585</name>
</gene>
<dbReference type="PROSITE" id="PS01187">
    <property type="entry name" value="EGF_CA"/>
    <property type="match status" value="3"/>
</dbReference>
<evidence type="ECO:0000313" key="9">
    <source>
        <dbReference type="EMBL" id="KAH3847266.1"/>
    </source>
</evidence>
<evidence type="ECO:0000256" key="1">
    <source>
        <dbReference type="ARBA" id="ARBA00022536"/>
    </source>
</evidence>
<keyword evidence="1 6" id="KW-0245">EGF-like domain</keyword>
<dbReference type="GO" id="GO:0005576">
    <property type="term" value="C:extracellular region"/>
    <property type="evidence" value="ECO:0007669"/>
    <property type="project" value="UniProtKB-SubCell"/>
</dbReference>
<dbReference type="PROSITE" id="PS50026">
    <property type="entry name" value="EGF_3"/>
    <property type="match status" value="1"/>
</dbReference>
<organism evidence="9 10">
    <name type="scientific">Dreissena polymorpha</name>
    <name type="common">Zebra mussel</name>
    <name type="synonym">Mytilus polymorpha</name>
    <dbReference type="NCBI Taxonomy" id="45954"/>
    <lineage>
        <taxon>Eukaryota</taxon>
        <taxon>Metazoa</taxon>
        <taxon>Spiralia</taxon>
        <taxon>Lophotrochozoa</taxon>
        <taxon>Mollusca</taxon>
        <taxon>Bivalvia</taxon>
        <taxon>Autobranchia</taxon>
        <taxon>Heteroconchia</taxon>
        <taxon>Euheterodonta</taxon>
        <taxon>Imparidentia</taxon>
        <taxon>Neoheterodontei</taxon>
        <taxon>Myida</taxon>
        <taxon>Dreissenoidea</taxon>
        <taxon>Dreissenidae</taxon>
        <taxon>Dreissena</taxon>
    </lineage>
</organism>
<dbReference type="InterPro" id="IPR000742">
    <property type="entry name" value="EGF"/>
</dbReference>
<reference evidence="9" key="2">
    <citation type="submission" date="2020-11" db="EMBL/GenBank/DDBJ databases">
        <authorList>
            <person name="McCartney M.A."/>
            <person name="Auch B."/>
            <person name="Kono T."/>
            <person name="Mallez S."/>
            <person name="Becker A."/>
            <person name="Gohl D.M."/>
            <person name="Silverstein K.A.T."/>
            <person name="Koren S."/>
            <person name="Bechman K.B."/>
            <person name="Herman A."/>
            <person name="Abrahante J.E."/>
            <person name="Garbe J."/>
        </authorList>
    </citation>
    <scope>NUCLEOTIDE SEQUENCE</scope>
    <source>
        <strain evidence="9">Duluth1</strain>
        <tissue evidence="9">Whole animal</tissue>
    </source>
</reference>
<keyword evidence="3" id="KW-0677">Repeat</keyword>
<feature type="domain" description="EGF-like" evidence="7">
    <location>
        <begin position="502"/>
        <end position="539"/>
    </location>
</feature>
<keyword evidence="2" id="KW-0732">Signal</keyword>
<evidence type="ECO:0000256" key="6">
    <source>
        <dbReference type="PROSITE-ProRule" id="PRU00076"/>
    </source>
</evidence>
<evidence type="ECO:0000256" key="5">
    <source>
        <dbReference type="ARBA" id="ARBA00023180"/>
    </source>
</evidence>
<dbReference type="InterPro" id="IPR052235">
    <property type="entry name" value="Nephronectin_domain"/>
</dbReference>
<reference evidence="9" key="1">
    <citation type="journal article" date="2019" name="bioRxiv">
        <title>The Genome of the Zebra Mussel, Dreissena polymorpha: A Resource for Invasive Species Research.</title>
        <authorList>
            <person name="McCartney M.A."/>
            <person name="Auch B."/>
            <person name="Kono T."/>
            <person name="Mallez S."/>
            <person name="Zhang Y."/>
            <person name="Obille A."/>
            <person name="Becker A."/>
            <person name="Abrahante J.E."/>
            <person name="Garbe J."/>
            <person name="Badalamenti J.P."/>
            <person name="Herman A."/>
            <person name="Mangelson H."/>
            <person name="Liachko I."/>
            <person name="Sullivan S."/>
            <person name="Sone E.D."/>
            <person name="Koren S."/>
            <person name="Silverstein K.A.T."/>
            <person name="Beckman K.B."/>
            <person name="Gohl D.M."/>
        </authorList>
    </citation>
    <scope>NUCLEOTIDE SEQUENCE</scope>
    <source>
        <strain evidence="9">Duluth1</strain>
        <tissue evidence="9">Whole animal</tissue>
    </source>
</reference>
<dbReference type="Gene3D" id="2.10.25.10">
    <property type="entry name" value="Laminin"/>
    <property type="match status" value="5"/>
</dbReference>
<dbReference type="FunFam" id="2.10.25.10:FF:000005">
    <property type="entry name" value="Fibrillin 2"/>
    <property type="match status" value="1"/>
</dbReference>
<keyword evidence="5" id="KW-0325">Glycoprotein</keyword>
<dbReference type="PANTHER" id="PTHR24050:SF26">
    <property type="entry name" value="FIBULIN-5"/>
    <property type="match status" value="1"/>
</dbReference>
<protein>
    <submittedName>
        <fullName evidence="9">Uncharacterized protein</fullName>
    </submittedName>
</protein>